<dbReference type="PANTHER" id="PTHR46233:SF3">
    <property type="entry name" value="HYDROXYACYLGLUTATHIONE HYDROLASE GLOC"/>
    <property type="match status" value="1"/>
</dbReference>
<organism evidence="6 7">
    <name type="scientific">Coprobacter secundus subsp. similis</name>
    <dbReference type="NCBI Taxonomy" id="2751153"/>
    <lineage>
        <taxon>Bacteria</taxon>
        <taxon>Pseudomonadati</taxon>
        <taxon>Bacteroidota</taxon>
        <taxon>Bacteroidia</taxon>
        <taxon>Bacteroidales</taxon>
        <taxon>Barnesiellaceae</taxon>
        <taxon>Coprobacter</taxon>
    </lineage>
</organism>
<dbReference type="SUPFAM" id="SSF56281">
    <property type="entry name" value="Metallo-hydrolase/oxidoreductase"/>
    <property type="match status" value="1"/>
</dbReference>
<dbReference type="Gene3D" id="3.60.15.10">
    <property type="entry name" value="Ribonuclease Z/Hydroxyacylglutathione hydrolase-like"/>
    <property type="match status" value="1"/>
</dbReference>
<evidence type="ECO:0000256" key="3">
    <source>
        <dbReference type="ARBA" id="ARBA00022801"/>
    </source>
</evidence>
<dbReference type="CDD" id="cd06262">
    <property type="entry name" value="metallo-hydrolase-like_MBL-fold"/>
    <property type="match status" value="1"/>
</dbReference>
<dbReference type="GO" id="GO:0046872">
    <property type="term" value="F:metal ion binding"/>
    <property type="evidence" value="ECO:0007669"/>
    <property type="project" value="UniProtKB-KW"/>
</dbReference>
<evidence type="ECO:0000256" key="4">
    <source>
        <dbReference type="ARBA" id="ARBA00022833"/>
    </source>
</evidence>
<reference evidence="7" key="1">
    <citation type="submission" date="2020-07" db="EMBL/GenBank/DDBJ databases">
        <title>Complete genome sequencing of Coprobacter sp. strain 2CBH44.</title>
        <authorList>
            <person name="Sakamoto M."/>
            <person name="Murakami T."/>
            <person name="Mori H."/>
        </authorList>
    </citation>
    <scope>NUCLEOTIDE SEQUENCE [LARGE SCALE GENOMIC DNA]</scope>
    <source>
        <strain evidence="7">2CBH44</strain>
    </source>
</reference>
<dbReference type="SMART" id="SM00849">
    <property type="entry name" value="Lactamase_B"/>
    <property type="match status" value="1"/>
</dbReference>
<feature type="domain" description="Metallo-beta-lactamase" evidence="5">
    <location>
        <begin position="12"/>
        <end position="196"/>
    </location>
</feature>
<evidence type="ECO:0000256" key="1">
    <source>
        <dbReference type="ARBA" id="ARBA00001947"/>
    </source>
</evidence>
<keyword evidence="2" id="KW-0479">Metal-binding</keyword>
<evidence type="ECO:0000259" key="5">
    <source>
        <dbReference type="SMART" id="SM00849"/>
    </source>
</evidence>
<protein>
    <submittedName>
        <fullName evidence="6">MBL fold hydrolase</fullName>
    </submittedName>
</protein>
<evidence type="ECO:0000256" key="2">
    <source>
        <dbReference type="ARBA" id="ARBA00022723"/>
    </source>
</evidence>
<dbReference type="EMBL" id="AP023322">
    <property type="protein sequence ID" value="BCI62386.1"/>
    <property type="molecule type" value="Genomic_DNA"/>
</dbReference>
<keyword evidence="3 6" id="KW-0378">Hydrolase</keyword>
<dbReference type="Pfam" id="PF00753">
    <property type="entry name" value="Lactamase_B"/>
    <property type="match status" value="1"/>
</dbReference>
<accession>A0A7G1HS11</accession>
<sequence>MEIKKFEFNPFPENTYIVWDKDTKEGIIIDAGCYYTDEKKSLSGYIQNKGINIKHLLATHLHLDHNFGSPYISKYLNIPLEASQKDEFLLSGMKEQASMFGMQLPDEPIPIGHYIDEGSEFRIGKYTIRTIAVPGHSPGSLVYYSPEAQVAFVGDVLFQGSIGRTDLPGGSYTQLVTGIKEKLFSLPNDTIVFSGHGPETTIGYEKENNPYLT</sequence>
<evidence type="ECO:0000313" key="7">
    <source>
        <dbReference type="Proteomes" id="UP000594042"/>
    </source>
</evidence>
<keyword evidence="7" id="KW-1185">Reference proteome</keyword>
<proteinExistence type="predicted"/>
<dbReference type="InterPro" id="IPR051453">
    <property type="entry name" value="MBL_Glyoxalase_II"/>
</dbReference>
<keyword evidence="4" id="KW-0862">Zinc</keyword>
<dbReference type="Proteomes" id="UP000594042">
    <property type="component" value="Chromosome"/>
</dbReference>
<dbReference type="AlphaFoldDB" id="A0A7G1HS11"/>
<dbReference type="PANTHER" id="PTHR46233">
    <property type="entry name" value="HYDROXYACYLGLUTATHIONE HYDROLASE GLOC"/>
    <property type="match status" value="1"/>
</dbReference>
<dbReference type="InterPro" id="IPR001279">
    <property type="entry name" value="Metallo-B-lactamas"/>
</dbReference>
<name>A0A7G1HS11_9BACT</name>
<dbReference type="InterPro" id="IPR036866">
    <property type="entry name" value="RibonucZ/Hydroxyglut_hydro"/>
</dbReference>
<evidence type="ECO:0000313" key="6">
    <source>
        <dbReference type="EMBL" id="BCI62386.1"/>
    </source>
</evidence>
<dbReference type="KEGG" id="copr:Cop2CBH44_07390"/>
<comment type="cofactor">
    <cofactor evidence="1">
        <name>Zn(2+)</name>
        <dbReference type="ChEBI" id="CHEBI:29105"/>
    </cofactor>
</comment>
<dbReference type="RefSeq" id="WP_200755563.1">
    <property type="nucleotide sequence ID" value="NZ_AP023322.1"/>
</dbReference>
<gene>
    <name evidence="6" type="ORF">Cop2CBH44_07390</name>
</gene>
<dbReference type="GO" id="GO:0016787">
    <property type="term" value="F:hydrolase activity"/>
    <property type="evidence" value="ECO:0007669"/>
    <property type="project" value="UniProtKB-KW"/>
</dbReference>